<evidence type="ECO:0000256" key="1">
    <source>
        <dbReference type="SAM" id="SignalP"/>
    </source>
</evidence>
<protein>
    <submittedName>
        <fullName evidence="2">Uncharacterized protein</fullName>
    </submittedName>
</protein>
<name>A0AAX4PEG5_9CHLO</name>
<proteinExistence type="predicted"/>
<accession>A0AAX4PEG5</accession>
<feature type="signal peptide" evidence="1">
    <location>
        <begin position="1"/>
        <end position="31"/>
    </location>
</feature>
<gene>
    <name evidence="2" type="ORF">HKI87_09g58520</name>
</gene>
<dbReference type="EMBL" id="CP151509">
    <property type="protein sequence ID" value="WZN64296.1"/>
    <property type="molecule type" value="Genomic_DNA"/>
</dbReference>
<reference evidence="2 3" key="1">
    <citation type="submission" date="2024-03" db="EMBL/GenBank/DDBJ databases">
        <title>Complete genome sequence of the green alga Chloropicon roscoffensis RCC1871.</title>
        <authorList>
            <person name="Lemieux C."/>
            <person name="Pombert J.-F."/>
            <person name="Otis C."/>
            <person name="Turmel M."/>
        </authorList>
    </citation>
    <scope>NUCLEOTIDE SEQUENCE [LARGE SCALE GENOMIC DNA]</scope>
    <source>
        <strain evidence="2 3">RCC1871</strain>
    </source>
</reference>
<feature type="chain" id="PRO_5043399591" evidence="1">
    <location>
        <begin position="32"/>
        <end position="493"/>
    </location>
</feature>
<dbReference type="Proteomes" id="UP001472866">
    <property type="component" value="Chromosome 09"/>
</dbReference>
<sequence>MSGRRQPAASVLPWCGLALLFLASAPRQALGFDWRYENQGRSIVRSLGKNNNKAAKEISGVVASRTQTETNGNETHGGVLWSHNDSGNGPYLFALNASTGEHIAWFELQGDNLPNSDWEDIAIGPGPVFGQDYIYIGDVGSAGRANKIIRFPEPKLPYYHEPSAWIKATSGRAAPADSFDPWELVPITNFEVIQFRYPSGKSHDCEALTVDPITGDIFVAAKHNNRLDVYVLHYGDVVLDATNELRLHYSSCNDPRRTGTHECEHCDGCVSSIADGNTIVAADISPSGYGLIMSDYKQVFYWRRERLNESFFEREAVQLPYMNRHGTEEALAWSADSKGYFVVPEGSYPELSYYPYDDEAWWASFRDHLGSCYAFIHPQTSDLPRVRSNLLGEGAQAAAQAEQRGPPVSSCIEVACSEVSEQKQSAAASTVSFFQGEAQCQSWKTFYDRMVSHDVDWLKEHNGIDFVNVDMHEDFEFLREDLADLIEAHFRRP</sequence>
<organism evidence="2 3">
    <name type="scientific">Chloropicon roscoffensis</name>
    <dbReference type="NCBI Taxonomy" id="1461544"/>
    <lineage>
        <taxon>Eukaryota</taxon>
        <taxon>Viridiplantae</taxon>
        <taxon>Chlorophyta</taxon>
        <taxon>Chloropicophyceae</taxon>
        <taxon>Chloropicales</taxon>
        <taxon>Chloropicaceae</taxon>
        <taxon>Chloropicon</taxon>
    </lineage>
</organism>
<evidence type="ECO:0000313" key="2">
    <source>
        <dbReference type="EMBL" id="WZN64296.1"/>
    </source>
</evidence>
<keyword evidence="1" id="KW-0732">Signal</keyword>
<dbReference type="AlphaFoldDB" id="A0AAX4PEG5"/>
<evidence type="ECO:0000313" key="3">
    <source>
        <dbReference type="Proteomes" id="UP001472866"/>
    </source>
</evidence>
<keyword evidence="3" id="KW-1185">Reference proteome</keyword>